<dbReference type="InterPro" id="IPR013783">
    <property type="entry name" value="Ig-like_fold"/>
</dbReference>
<proteinExistence type="predicted"/>
<dbReference type="AlphaFoldDB" id="A0A1I7KGP6"/>
<name>A0A1I7KGP6_9BACT</name>
<keyword evidence="2" id="KW-1185">Reference proteome</keyword>
<accession>A0A1I7KGP6</accession>
<reference evidence="2" key="1">
    <citation type="submission" date="2016-10" db="EMBL/GenBank/DDBJ databases">
        <authorList>
            <person name="Varghese N."/>
        </authorList>
    </citation>
    <scope>NUCLEOTIDE SEQUENCE [LARGE SCALE GENOMIC DNA]</scope>
    <source>
        <strain evidence="2">DSM 18820</strain>
    </source>
</reference>
<dbReference type="EMBL" id="FPCA01000005">
    <property type="protein sequence ID" value="SFU96603.1"/>
    <property type="molecule type" value="Genomic_DNA"/>
</dbReference>
<gene>
    <name evidence="1" type="ORF">SAMN04487941_3721</name>
</gene>
<organism evidence="1 2">
    <name type="scientific">Pontibacter akesuensis</name>
    <dbReference type="NCBI Taxonomy" id="388950"/>
    <lineage>
        <taxon>Bacteria</taxon>
        <taxon>Pseudomonadati</taxon>
        <taxon>Bacteroidota</taxon>
        <taxon>Cytophagia</taxon>
        <taxon>Cytophagales</taxon>
        <taxon>Hymenobacteraceae</taxon>
        <taxon>Pontibacter</taxon>
    </lineage>
</organism>
<dbReference type="Proteomes" id="UP000182491">
    <property type="component" value="Unassembled WGS sequence"/>
</dbReference>
<evidence type="ECO:0000313" key="2">
    <source>
        <dbReference type="Proteomes" id="UP000182491"/>
    </source>
</evidence>
<dbReference type="Gene3D" id="2.60.40.10">
    <property type="entry name" value="Immunoglobulins"/>
    <property type="match status" value="1"/>
</dbReference>
<sequence>MLAALAAVGMLTACEDIFEDGNMQPDGSKPSVVVNSPSSNQAINVAQGLLVNISAVDKDKVKDLDIVLQSQEEEQNTLISFSTTPDKNVVEFDSVVSVQGVKPGRYNLIITATDYRTNQTVQEVPVIIQAPAN</sequence>
<evidence type="ECO:0008006" key="3">
    <source>
        <dbReference type="Google" id="ProtNLM"/>
    </source>
</evidence>
<evidence type="ECO:0000313" key="1">
    <source>
        <dbReference type="EMBL" id="SFU96603.1"/>
    </source>
</evidence>
<protein>
    <recommendedName>
        <fullName evidence="3">DUF4625 domain-containing protein</fullName>
    </recommendedName>
</protein>